<keyword evidence="4" id="KW-0479">Metal-binding</keyword>
<evidence type="ECO:0000259" key="9">
    <source>
        <dbReference type="SMART" id="SM00607"/>
    </source>
</evidence>
<dbReference type="Bgee" id="ENSXETG00000026397">
    <property type="expression patterns" value="Expressed in neurula embryo and 9 other cell types or tissues"/>
</dbReference>
<evidence type="ECO:0000256" key="6">
    <source>
        <dbReference type="ARBA" id="ARBA00022837"/>
    </source>
</evidence>
<comment type="function">
    <text evidence="1">Acts as a defensive agent. Recognizes blood group fucosylated oligosaccharides including A, B, H and Lewis B-type antigens. Does not recognize Lewis A antigen and has low affinity for monovalent haptens.</text>
</comment>
<evidence type="ECO:0000256" key="8">
    <source>
        <dbReference type="SAM" id="SignalP"/>
    </source>
</evidence>
<dbReference type="Ensembl" id="ENSXETT00000074166">
    <property type="protein sequence ID" value="ENSXETP00000065196"/>
    <property type="gene ID" value="ENSXETG00000026397"/>
</dbReference>
<dbReference type="InterPro" id="IPR051941">
    <property type="entry name" value="BG_Antigen-Binding_Lectin"/>
</dbReference>
<dbReference type="InParanoid" id="A0A6I8Q6T0"/>
<proteinExistence type="inferred from homology"/>
<dbReference type="PANTHER" id="PTHR45713">
    <property type="entry name" value="FTP DOMAIN-CONTAINING PROTEIN"/>
    <property type="match status" value="1"/>
</dbReference>
<dbReference type="InterPro" id="IPR006585">
    <property type="entry name" value="FTP1"/>
</dbReference>
<dbReference type="GO" id="GO:0001868">
    <property type="term" value="P:regulation of complement activation, lectin pathway"/>
    <property type="evidence" value="ECO:0007669"/>
    <property type="project" value="UniProtKB-ARBA"/>
</dbReference>
<evidence type="ECO:0000256" key="7">
    <source>
        <dbReference type="ARBA" id="ARBA00023157"/>
    </source>
</evidence>
<reference evidence="10" key="2">
    <citation type="submission" date="2020-05" db="UniProtKB">
        <authorList>
            <consortium name="Ensembl"/>
        </authorList>
    </citation>
    <scope>IDENTIFICATION</scope>
</reference>
<organism evidence="10">
    <name type="scientific">Xenopus tropicalis</name>
    <name type="common">Western clawed frog</name>
    <name type="synonym">Silurana tropicalis</name>
    <dbReference type="NCBI Taxonomy" id="8364"/>
    <lineage>
        <taxon>Eukaryota</taxon>
        <taxon>Metazoa</taxon>
        <taxon>Chordata</taxon>
        <taxon>Craniata</taxon>
        <taxon>Vertebrata</taxon>
        <taxon>Euteleostomi</taxon>
        <taxon>Amphibia</taxon>
        <taxon>Batrachia</taxon>
        <taxon>Anura</taxon>
        <taxon>Pipoidea</taxon>
        <taxon>Pipidae</taxon>
        <taxon>Xenopodinae</taxon>
        <taxon>Xenopus</taxon>
        <taxon>Silurana</taxon>
    </lineage>
</organism>
<feature type="domain" description="Fucolectin tachylectin-4 pentraxin-1" evidence="9">
    <location>
        <begin position="315"/>
        <end position="451"/>
    </location>
</feature>
<protein>
    <submittedName>
        <fullName evidence="10">X-epilectin</fullName>
    </submittedName>
</protein>
<evidence type="ECO:0000256" key="1">
    <source>
        <dbReference type="ARBA" id="ARBA00002219"/>
    </source>
</evidence>
<evidence type="ECO:0000313" key="10">
    <source>
        <dbReference type="Ensembl" id="ENSXETP00000065196"/>
    </source>
</evidence>
<dbReference type="SUPFAM" id="SSF49785">
    <property type="entry name" value="Galactose-binding domain-like"/>
    <property type="match status" value="3"/>
</dbReference>
<name>A0A6I8Q6T0_XENTR</name>
<feature type="chain" id="PRO_5031052505" evidence="8">
    <location>
        <begin position="26"/>
        <end position="453"/>
    </location>
</feature>
<comment type="subunit">
    <text evidence="3">Homotrimer.</text>
</comment>
<keyword evidence="5" id="KW-0430">Lectin</keyword>
<dbReference type="Pfam" id="PF22633">
    <property type="entry name" value="F5_F8_type_C_2"/>
    <property type="match status" value="3"/>
</dbReference>
<dbReference type="InterPro" id="IPR008979">
    <property type="entry name" value="Galactose-bd-like_sf"/>
</dbReference>
<feature type="domain" description="Fucolectin tachylectin-4 pentraxin-1" evidence="9">
    <location>
        <begin position="32"/>
        <end position="172"/>
    </location>
</feature>
<dbReference type="GO" id="GO:0010185">
    <property type="term" value="P:regulation of cellular defense response"/>
    <property type="evidence" value="ECO:0007669"/>
    <property type="project" value="UniProtKB-ARBA"/>
</dbReference>
<gene>
    <name evidence="10" type="primary">fucolectin</name>
</gene>
<reference evidence="10" key="1">
    <citation type="journal article" date="2010" name="Science">
        <title>The genome of the Western clawed frog Xenopus tropicalis.</title>
        <authorList>
            <person name="Hellsten U."/>
            <person name="Harland R.M."/>
            <person name="Gilchrist M.J."/>
            <person name="Hendrix D."/>
            <person name="Jurka J."/>
            <person name="Kapitonov V."/>
            <person name="Ovcharenko I."/>
            <person name="Putnam N.H."/>
            <person name="Shu S."/>
            <person name="Taher L."/>
            <person name="Blitz I.L."/>
            <person name="Blumberg B."/>
            <person name="Dichmann D.S."/>
            <person name="Dubchak I."/>
            <person name="Amaya E."/>
            <person name="Detter J.C."/>
            <person name="Fletcher R."/>
            <person name="Gerhard D.S."/>
            <person name="Goodstein D."/>
            <person name="Graves T."/>
            <person name="Grigoriev I.V."/>
            <person name="Grimwood J."/>
            <person name="Kawashima T."/>
            <person name="Lindquist E."/>
            <person name="Lucas S.M."/>
            <person name="Mead P.E."/>
            <person name="Mitros T."/>
            <person name="Ogino H."/>
            <person name="Ohta Y."/>
            <person name="Poliakov A.V."/>
            <person name="Pollet N."/>
            <person name="Robert J."/>
            <person name="Salamov A."/>
            <person name="Sater A.K."/>
            <person name="Schmutz J."/>
            <person name="Terry A."/>
            <person name="Vize P.D."/>
            <person name="Warren W.C."/>
            <person name="Wells D."/>
            <person name="Wills A."/>
            <person name="Wilson R.K."/>
            <person name="Zimmerman L.B."/>
            <person name="Zorn A.M."/>
            <person name="Grainger R."/>
            <person name="Grammer T."/>
            <person name="Khokha M.K."/>
            <person name="Richardson P.M."/>
            <person name="Rokhsar D.S."/>
        </authorList>
    </citation>
    <scope>NUCLEOTIDE SEQUENCE [LARGE SCALE GENOMIC DNA]</scope>
    <source>
        <strain evidence="10">Nigerian</strain>
    </source>
</reference>
<dbReference type="AlphaFoldDB" id="A0A6I8Q6T0"/>
<feature type="domain" description="Fucolectin tachylectin-4 pentraxin-1" evidence="9">
    <location>
        <begin position="175"/>
        <end position="313"/>
    </location>
</feature>
<dbReference type="Gene3D" id="2.60.120.260">
    <property type="entry name" value="Galactose-binding domain-like"/>
    <property type="match status" value="3"/>
</dbReference>
<keyword evidence="7" id="KW-1015">Disulfide bond</keyword>
<sequence>MIYFFPRMKCIVVLLVCISIGWVHSCKPKKNAINLAYGADVKQSSTYGLGFSADRAIDGSKDNNMLKRPCTQTQKDSPAWWQADMINIYKVETVVIVNRMDCCSARLLGAEVRVGDSPDNNNPVCGIINDFSNLITTLCCDGKEGRYVSVVIPGRNEYLNLCELEVYGQEVKAVAGNVALLGVATQSSNYRSEYGASNANDGNKNANMMKGSCSLTGSDNPAWWQLDLKKPYSVEKVVIVNRGDCCWERLQGAEVRVGSSTNNKNPVCGTVTDTSQGTITLSCNGMEGRYVSVVIPRRAETLQLCEVEVYGVEAAVNVAGSGEATQSSTYGPMYNAATAIDGNTNSNMMAGSCSHTGNDNPAWWQLDLKKPYRVEKVLIVNRGDCCGERLLGAEVRVGSSSSRDNPVCGVVTDVSKPTITLSCNGMGGRYVSVVIPGRPETLQLCEVEVYAKI</sequence>
<accession>A0A6I8Q6T0</accession>
<comment type="similarity">
    <text evidence="2">Belongs to the fucolectin family.</text>
</comment>
<evidence type="ECO:0000256" key="3">
    <source>
        <dbReference type="ARBA" id="ARBA00011233"/>
    </source>
</evidence>
<evidence type="ECO:0000256" key="2">
    <source>
        <dbReference type="ARBA" id="ARBA00010147"/>
    </source>
</evidence>
<feature type="signal peptide" evidence="8">
    <location>
        <begin position="1"/>
        <end position="25"/>
    </location>
</feature>
<keyword evidence="8" id="KW-0732">Signal</keyword>
<dbReference type="SMART" id="SM00607">
    <property type="entry name" value="FTP"/>
    <property type="match status" value="3"/>
</dbReference>
<evidence type="ECO:0000256" key="4">
    <source>
        <dbReference type="ARBA" id="ARBA00022723"/>
    </source>
</evidence>
<dbReference type="GO" id="GO:0046872">
    <property type="term" value="F:metal ion binding"/>
    <property type="evidence" value="ECO:0007669"/>
    <property type="project" value="UniProtKB-KW"/>
</dbReference>
<dbReference type="GO" id="GO:0042806">
    <property type="term" value="F:fucose binding"/>
    <property type="evidence" value="ECO:0007669"/>
    <property type="project" value="UniProtKB-ARBA"/>
</dbReference>
<dbReference type="Xenbase" id="XB-GENE-5839288">
    <property type="gene designation" value="fucolectin"/>
</dbReference>
<keyword evidence="6" id="KW-0106">Calcium</keyword>
<dbReference type="PANTHER" id="PTHR45713:SF18">
    <property type="entry name" value="FUCOLECTIN-3-LIKE"/>
    <property type="match status" value="1"/>
</dbReference>
<dbReference type="GeneTree" id="ENSGT01060000248575"/>
<evidence type="ECO:0000256" key="5">
    <source>
        <dbReference type="ARBA" id="ARBA00022734"/>
    </source>
</evidence>